<feature type="compositionally biased region" description="Basic and acidic residues" evidence="3">
    <location>
        <begin position="521"/>
        <end position="536"/>
    </location>
</feature>
<feature type="region of interest" description="Disordered" evidence="3">
    <location>
        <begin position="308"/>
        <end position="342"/>
    </location>
</feature>
<dbReference type="InterPro" id="IPR057310">
    <property type="entry name" value="PER1-3_bHLH"/>
</dbReference>
<dbReference type="Pfam" id="PF21353">
    <property type="entry name" value="Per3-like_PAS-A"/>
    <property type="match status" value="1"/>
</dbReference>
<dbReference type="Gene3D" id="3.30.450.20">
    <property type="entry name" value="PAS domain"/>
    <property type="match status" value="1"/>
</dbReference>
<accession>A0A5N4DDJ7</accession>
<gene>
    <name evidence="6" type="ORF">Cadr_000013165</name>
</gene>
<dbReference type="GO" id="GO:0000122">
    <property type="term" value="P:negative regulation of transcription by RNA polymerase II"/>
    <property type="evidence" value="ECO:0007669"/>
    <property type="project" value="TreeGrafter"/>
</dbReference>
<feature type="domain" description="Period circadian protein homolog 1-3 PAS-A" evidence="4">
    <location>
        <begin position="140"/>
        <end position="179"/>
    </location>
</feature>
<dbReference type="PANTHER" id="PTHR11269">
    <property type="entry name" value="PERIOD CIRCADIAN PROTEIN"/>
    <property type="match status" value="1"/>
</dbReference>
<comment type="subcellular location">
    <subcellularLocation>
        <location evidence="1">Nucleus</location>
    </subcellularLocation>
</comment>
<feature type="non-terminal residue" evidence="6">
    <location>
        <position position="1"/>
    </location>
</feature>
<evidence type="ECO:0000259" key="5">
    <source>
        <dbReference type="Pfam" id="PF23170"/>
    </source>
</evidence>
<dbReference type="PANTHER" id="PTHR11269:SF13">
    <property type="entry name" value="PERIOD CIRCADIAN PROTEIN HOMOLOG 3"/>
    <property type="match status" value="1"/>
</dbReference>
<dbReference type="GO" id="GO:0005634">
    <property type="term" value="C:nucleus"/>
    <property type="evidence" value="ECO:0007669"/>
    <property type="project" value="UniProtKB-SubCell"/>
</dbReference>
<dbReference type="GO" id="GO:0001222">
    <property type="term" value="F:transcription corepressor binding"/>
    <property type="evidence" value="ECO:0007669"/>
    <property type="project" value="TreeGrafter"/>
</dbReference>
<dbReference type="EMBL" id="JWIN03000013">
    <property type="protein sequence ID" value="KAB1269218.1"/>
    <property type="molecule type" value="Genomic_DNA"/>
</dbReference>
<dbReference type="Proteomes" id="UP000299084">
    <property type="component" value="Unassembled WGS sequence"/>
</dbReference>
<dbReference type="AlphaFoldDB" id="A0A5N4DDJ7"/>
<dbReference type="InterPro" id="IPR050760">
    <property type="entry name" value="Period_circadian_regulator"/>
</dbReference>
<name>A0A5N4DDJ7_CAMDR</name>
<evidence type="ECO:0000256" key="2">
    <source>
        <dbReference type="ARBA" id="ARBA00023242"/>
    </source>
</evidence>
<keyword evidence="7" id="KW-1185">Reference proteome</keyword>
<feature type="region of interest" description="Disordered" evidence="3">
    <location>
        <begin position="516"/>
        <end position="540"/>
    </location>
</feature>
<evidence type="ECO:0000313" key="6">
    <source>
        <dbReference type="EMBL" id="KAB1269218.1"/>
    </source>
</evidence>
<sequence>KQQDPNRVSEELITVVQEMKNYFWSERRCQSKLSILDALNCALPCVHIEQGKRPGERIQPCLDSTAHKPQPGQRYCCHQCIFLCFLANSELFQILSENGAPQADVSRFSLEELASIASEHTSKNSFQYPQLQVVTTGFYRTVRTSEQPPAVLNCKGAFLESCRFVELLAPQDVKVFDTHGFLSGTTEPKEVNFSSSVTVRVRSSEILFLQNPALLRGGPSERIASGLMVSVLCSGAEARVRGQPSRPFRIFPFDSRAQPHLPRGRALLSGLVEETHSGYEGESGAYVRCDNHSRRVTRCLCCVPAQGSASAGAPPSGPDWNVRPDVSAPRGSISDGCQTPERNPLKEDVFATRIKKMNRNDKDVTELQEQIQKLLLQLTLQQVCASVNKIKNLSQQLYIESRTKSPDRHVTETLTGQPGDEQKAFSSFQILKNNSIYTESCGDLRKDQPSPACQQINCTDSILRYETRVAEELQLSSFEKEVCIPFRQLPRPPKKAARAAKQLYLRQKCQLTDGLQTLKPPDLEHGGPEPGHEPGLHHSHPTAKVSVLEATVGIRTIILLPANCPQCHLTGRLHLGLVLRQQLVA</sequence>
<dbReference type="GO" id="GO:0043153">
    <property type="term" value="P:entrainment of circadian clock by photoperiod"/>
    <property type="evidence" value="ECO:0007669"/>
    <property type="project" value="TreeGrafter"/>
</dbReference>
<reference evidence="6 7" key="1">
    <citation type="journal article" date="2019" name="Mol. Ecol. Resour.">
        <title>Improving Illumina assemblies with Hi-C and long reads: an example with the North African dromedary.</title>
        <authorList>
            <person name="Elbers J.P."/>
            <person name="Rogers M.F."/>
            <person name="Perelman P.L."/>
            <person name="Proskuryakova A.A."/>
            <person name="Serdyukova N.A."/>
            <person name="Johnson W.E."/>
            <person name="Horin P."/>
            <person name="Corander J."/>
            <person name="Murphy D."/>
            <person name="Burger P.A."/>
        </authorList>
    </citation>
    <scope>NUCLEOTIDE SEQUENCE [LARGE SCALE GENOMIC DNA]</scope>
    <source>
        <strain evidence="6">Drom800</strain>
        <tissue evidence="6">Blood</tissue>
    </source>
</reference>
<evidence type="ECO:0000313" key="7">
    <source>
        <dbReference type="Proteomes" id="UP000299084"/>
    </source>
</evidence>
<organism evidence="6 7">
    <name type="scientific">Camelus dromedarius</name>
    <name type="common">Dromedary</name>
    <name type="synonym">Arabian camel</name>
    <dbReference type="NCBI Taxonomy" id="9838"/>
    <lineage>
        <taxon>Eukaryota</taxon>
        <taxon>Metazoa</taxon>
        <taxon>Chordata</taxon>
        <taxon>Craniata</taxon>
        <taxon>Vertebrata</taxon>
        <taxon>Euteleostomi</taxon>
        <taxon>Mammalia</taxon>
        <taxon>Eutheria</taxon>
        <taxon>Laurasiatheria</taxon>
        <taxon>Artiodactyla</taxon>
        <taxon>Tylopoda</taxon>
        <taxon>Camelidae</taxon>
        <taxon>Camelus</taxon>
    </lineage>
</organism>
<evidence type="ECO:0000256" key="3">
    <source>
        <dbReference type="SAM" id="MobiDB-lite"/>
    </source>
</evidence>
<evidence type="ECO:0000259" key="4">
    <source>
        <dbReference type="Pfam" id="PF21353"/>
    </source>
</evidence>
<evidence type="ECO:0000256" key="1">
    <source>
        <dbReference type="ARBA" id="ARBA00004123"/>
    </source>
</evidence>
<dbReference type="InterPro" id="IPR048814">
    <property type="entry name" value="Per1-3_PAS-A"/>
</dbReference>
<keyword evidence="2" id="KW-0539">Nucleus</keyword>
<dbReference type="GO" id="GO:0005737">
    <property type="term" value="C:cytoplasm"/>
    <property type="evidence" value="ECO:0007669"/>
    <property type="project" value="TreeGrafter"/>
</dbReference>
<protein>
    <submittedName>
        <fullName evidence="6">Period circadian protein-like protein 3</fullName>
    </submittedName>
</protein>
<dbReference type="GO" id="GO:0032922">
    <property type="term" value="P:circadian regulation of gene expression"/>
    <property type="evidence" value="ECO:0007669"/>
    <property type="project" value="TreeGrafter"/>
</dbReference>
<comment type="caution">
    <text evidence="6">The sequence shown here is derived from an EMBL/GenBank/DDBJ whole genome shotgun (WGS) entry which is preliminary data.</text>
</comment>
<feature type="domain" description="Period circadian protein homolog PER 1-3 bHLH-like" evidence="5">
    <location>
        <begin position="7"/>
        <end position="47"/>
    </location>
</feature>
<dbReference type="Pfam" id="PF23170">
    <property type="entry name" value="bHLH_PER"/>
    <property type="match status" value="1"/>
</dbReference>
<dbReference type="GO" id="GO:0000976">
    <property type="term" value="F:transcription cis-regulatory region binding"/>
    <property type="evidence" value="ECO:0007669"/>
    <property type="project" value="TreeGrafter"/>
</dbReference>
<proteinExistence type="predicted"/>